<sequence length="478" mass="54937">MKPSTPPNSHSPLPSEFRRVKMASAELDNIVTSQKSSSKTQNGSNGKVGRRRNGSVLGAELPGDSDVAAFSTLGSPPATPTETSREKTGRRSKRRTLKRALSKWKRMCLRHTWLLPLTLMIALLSLYFVRPGPSNPLHYAIFLSYPLPQSPGDQSPLQYGKGACDFAFVGFYVIVLSFTREFITQRFLRPLAIHYGIRSKAKQARFMEQGYTAIYFAIFGPFGLWVMSRTPIWYFNTTAMYEGFPHKTHESYFKAYYLLQASYWAQQMIVLLLMLEKPRKDFKELVAHHFITLALIWCSYRFHFTYMGIAVYITHDVSDFFLATSKVLNYIDAYIVTPFFFVFMCMWAYLRHFVNLKILYSVLTEFKTVGPYELNWETQQYKCWIAQVITFSLLAALQAVNLFWFFLICRIAYRFIANNPLEDDRSEYEDSDAEEAKKEKKSRKSKASNGSNVVASPPTPTLLVNGEAVSHDGLRERK</sequence>
<evidence type="ECO:0000256" key="10">
    <source>
        <dbReference type="SAM" id="MobiDB-lite"/>
    </source>
</evidence>
<dbReference type="InterPro" id="IPR016439">
    <property type="entry name" value="Lag1/Lac1-like"/>
</dbReference>
<feature type="compositionally biased region" description="Acidic residues" evidence="10">
    <location>
        <begin position="424"/>
        <end position="433"/>
    </location>
</feature>
<dbReference type="EMBL" id="KZ805429">
    <property type="protein sequence ID" value="PVH97763.1"/>
    <property type="molecule type" value="Genomic_DNA"/>
</dbReference>
<feature type="domain" description="TLC" evidence="12">
    <location>
        <begin position="201"/>
        <end position="417"/>
    </location>
</feature>
<feature type="transmembrane region" description="Helical" evidence="11">
    <location>
        <begin position="384"/>
        <end position="407"/>
    </location>
</feature>
<accession>A0A2V1DJG6</accession>
<feature type="compositionally biased region" description="Polar residues" evidence="10">
    <location>
        <begin position="30"/>
        <end position="45"/>
    </location>
</feature>
<dbReference type="Pfam" id="PF03798">
    <property type="entry name" value="TRAM_LAG1_CLN8"/>
    <property type="match status" value="1"/>
</dbReference>
<dbReference type="Proteomes" id="UP000244855">
    <property type="component" value="Unassembled WGS sequence"/>
</dbReference>
<feature type="transmembrane region" description="Helical" evidence="11">
    <location>
        <begin position="287"/>
        <end position="313"/>
    </location>
</feature>
<dbReference type="PANTHER" id="PTHR12560:SF11">
    <property type="entry name" value="CERAMIDE SYNTHASE LAC1-RELATED"/>
    <property type="match status" value="1"/>
</dbReference>
<keyword evidence="4 9" id="KW-0812">Transmembrane</keyword>
<evidence type="ECO:0000256" key="5">
    <source>
        <dbReference type="ARBA" id="ARBA00022824"/>
    </source>
</evidence>
<evidence type="ECO:0000259" key="12">
    <source>
        <dbReference type="PROSITE" id="PS50922"/>
    </source>
</evidence>
<keyword evidence="6 11" id="KW-1133">Transmembrane helix</keyword>
<dbReference type="InterPro" id="IPR006634">
    <property type="entry name" value="TLC-dom"/>
</dbReference>
<name>A0A2V1DJG6_9PLEO</name>
<dbReference type="PROSITE" id="PS50922">
    <property type="entry name" value="TLC"/>
    <property type="match status" value="1"/>
</dbReference>
<dbReference type="GO" id="GO:0050291">
    <property type="term" value="F:sphingosine N-acyltransferase activity"/>
    <property type="evidence" value="ECO:0007669"/>
    <property type="project" value="InterPro"/>
</dbReference>
<feature type="transmembrane region" description="Helical" evidence="11">
    <location>
        <begin position="108"/>
        <end position="129"/>
    </location>
</feature>
<keyword evidence="5" id="KW-0256">Endoplasmic reticulum</keyword>
<evidence type="ECO:0000256" key="4">
    <source>
        <dbReference type="ARBA" id="ARBA00022692"/>
    </source>
</evidence>
<evidence type="ECO:0000313" key="14">
    <source>
        <dbReference type="Proteomes" id="UP000244855"/>
    </source>
</evidence>
<feature type="compositionally biased region" description="Basic and acidic residues" evidence="10">
    <location>
        <begin position="469"/>
        <end position="478"/>
    </location>
</feature>
<feature type="transmembrane region" description="Helical" evidence="11">
    <location>
        <begin position="159"/>
        <end position="179"/>
    </location>
</feature>
<feature type="transmembrane region" description="Helical" evidence="11">
    <location>
        <begin position="212"/>
        <end position="235"/>
    </location>
</feature>
<evidence type="ECO:0000256" key="7">
    <source>
        <dbReference type="ARBA" id="ARBA00023136"/>
    </source>
</evidence>
<dbReference type="GO" id="GO:0046513">
    <property type="term" value="P:ceramide biosynthetic process"/>
    <property type="evidence" value="ECO:0007669"/>
    <property type="project" value="InterPro"/>
</dbReference>
<dbReference type="GO" id="GO:0005789">
    <property type="term" value="C:endoplasmic reticulum membrane"/>
    <property type="evidence" value="ECO:0007669"/>
    <property type="project" value="UniProtKB-SubCell"/>
</dbReference>
<feature type="region of interest" description="Disordered" evidence="10">
    <location>
        <begin position="424"/>
        <end position="478"/>
    </location>
</feature>
<comment type="subcellular location">
    <subcellularLocation>
        <location evidence="1">Endoplasmic reticulum membrane</location>
        <topology evidence="1">Multi-pass membrane protein</topology>
    </subcellularLocation>
</comment>
<evidence type="ECO:0000256" key="3">
    <source>
        <dbReference type="ARBA" id="ARBA00022679"/>
    </source>
</evidence>
<evidence type="ECO:0000256" key="6">
    <source>
        <dbReference type="ARBA" id="ARBA00022989"/>
    </source>
</evidence>
<dbReference type="SMART" id="SM00724">
    <property type="entry name" value="TLC"/>
    <property type="match status" value="1"/>
</dbReference>
<comment type="similarity">
    <text evidence="2">Belongs to the sphingosine N-acyltransferase family.</text>
</comment>
<keyword evidence="14" id="KW-1185">Reference proteome</keyword>
<evidence type="ECO:0000256" key="1">
    <source>
        <dbReference type="ARBA" id="ARBA00004477"/>
    </source>
</evidence>
<dbReference type="PANTHER" id="PTHR12560">
    <property type="entry name" value="LONGEVITY ASSURANCE FACTOR 1 LAG1"/>
    <property type="match status" value="1"/>
</dbReference>
<dbReference type="STRING" id="97972.A0A2V1DJG6"/>
<evidence type="ECO:0000313" key="13">
    <source>
        <dbReference type="EMBL" id="PVH97763.1"/>
    </source>
</evidence>
<protein>
    <submittedName>
        <fullName evidence="13">Acyl-CoA-dependent ceramide synthase</fullName>
    </submittedName>
</protein>
<keyword evidence="7 9" id="KW-0472">Membrane</keyword>
<evidence type="ECO:0000256" key="11">
    <source>
        <dbReference type="SAM" id="Phobius"/>
    </source>
</evidence>
<keyword evidence="3" id="KW-0808">Transferase</keyword>
<evidence type="ECO:0000256" key="8">
    <source>
        <dbReference type="ARBA" id="ARBA00023180"/>
    </source>
</evidence>
<feature type="transmembrane region" description="Helical" evidence="11">
    <location>
        <begin position="333"/>
        <end position="350"/>
    </location>
</feature>
<reference evidence="13 14" key="1">
    <citation type="journal article" date="2018" name="Sci. Rep.">
        <title>Comparative genomics provides insights into the lifestyle and reveals functional heterogeneity of dark septate endophytic fungi.</title>
        <authorList>
            <person name="Knapp D.G."/>
            <person name="Nemeth J.B."/>
            <person name="Barry K."/>
            <person name="Hainaut M."/>
            <person name="Henrissat B."/>
            <person name="Johnson J."/>
            <person name="Kuo A."/>
            <person name="Lim J.H.P."/>
            <person name="Lipzen A."/>
            <person name="Nolan M."/>
            <person name="Ohm R.A."/>
            <person name="Tamas L."/>
            <person name="Grigoriev I.V."/>
            <person name="Spatafora J.W."/>
            <person name="Nagy L.G."/>
            <person name="Kovacs G.M."/>
        </authorList>
    </citation>
    <scope>NUCLEOTIDE SEQUENCE [LARGE SCALE GENOMIC DNA]</scope>
    <source>
        <strain evidence="13 14">DSE2036</strain>
    </source>
</reference>
<feature type="region of interest" description="Disordered" evidence="10">
    <location>
        <begin position="24"/>
        <end position="97"/>
    </location>
</feature>
<proteinExistence type="inferred from homology"/>
<evidence type="ECO:0000256" key="2">
    <source>
        <dbReference type="ARBA" id="ARBA00009808"/>
    </source>
</evidence>
<keyword evidence="8" id="KW-0325">Glycoprotein</keyword>
<feature type="transmembrane region" description="Helical" evidence="11">
    <location>
        <begin position="255"/>
        <end position="275"/>
    </location>
</feature>
<dbReference type="OrthoDB" id="3053196at2759"/>
<dbReference type="AlphaFoldDB" id="A0A2V1DJG6"/>
<gene>
    <name evidence="13" type="ORF">DM02DRAFT_616311</name>
</gene>
<evidence type="ECO:0000256" key="9">
    <source>
        <dbReference type="PROSITE-ProRule" id="PRU00205"/>
    </source>
</evidence>
<organism evidence="13 14">
    <name type="scientific">Periconia macrospinosa</name>
    <dbReference type="NCBI Taxonomy" id="97972"/>
    <lineage>
        <taxon>Eukaryota</taxon>
        <taxon>Fungi</taxon>
        <taxon>Dikarya</taxon>
        <taxon>Ascomycota</taxon>
        <taxon>Pezizomycotina</taxon>
        <taxon>Dothideomycetes</taxon>
        <taxon>Pleosporomycetidae</taxon>
        <taxon>Pleosporales</taxon>
        <taxon>Massarineae</taxon>
        <taxon>Periconiaceae</taxon>
        <taxon>Periconia</taxon>
    </lineage>
</organism>